<dbReference type="Pfam" id="PF00550">
    <property type="entry name" value="PP-binding"/>
    <property type="match status" value="1"/>
</dbReference>
<sequence>MYAENISPANLPIPATQSSFERLPLSFAQQRQWFLWQLEPSSAAYHIPAALRLKGELDIEALRRSFEYLIERHETLRTCFRQEGEMAIQVIEPNIAFELPCDALEDERDIQARVEAEIQRPFDLEHGPLLRVKLLRLASDDHVLVLTMHHIVSDGWSMPVMVDELISLYEGYRQGQAVELPALPIQYADYAIWQRNWMEAGERERQLSYWKEQLGDEQPVLELPIDRPRSAMRSDAGASLQIQLDASLAQALKRLAQQNGMTLFMVLLASFQALLQRYSGQHDIRVGTPIANRNRVETEGLIGFFVNTQVLKTEFHPHSTFTTLLAQVKQAVLGAQAHQDLPFEQLVEALQPERSLSHSPLFQVMYNHQTQVRGQRHELPGLTVENLVWNIDTAKFDLMLETFEHEQGLGALLNYATALFDRLSMANMARHWQRLLEAIIRQPQQRIAELPLLNLQEQQRLVHCWNPAYVQQSRELCIHQAIEQRAAATPQAVAVSITTASGEQTLTYTQLNQSANQFAHALRAQGVGPDVRVGLAVERSLEMVVGILAILKAGGAYVPLDPEYPEDRLRYMIEDSGVELLLTQADLQAQLPVPERVRCLLLDAGQASIEQQSLDNPMLLTTPDNLAYVIYTSGSTGKPKGTLLPHYNVMRLFQSTQSWFGFNEQDVWTVFHSYAFDFSVWELFGALLYGGKAVLIPKEVARSPEDLYALLIREQVTVLNQTPSAFKHLVTFACDPDMAPAKLALRYVVFGGEALDVVSLRPWFVRFGDASPRLVNMYGITETTVHVTYRPLSLDDLKQDAISPVGEVIPDLSWYLLDGQLNLTTPGCHGELHVGQAGLARGYHQRPGLTAERFIPDPFDRSEQGGGRLYRTGDLARDRGEGVIEYVGRIDHQVKIRGFRIELGEIEARLQQCAEVREAVVLDVDGSSGKQLAAYVITEVGQSQEEGVLRHHLREQLKALLPDYMVPAHWVFLEKLPLTANGKLDRKALPKPDAGQLLPGYVLPQTELEQRIAEIWAEVLGIELVGLNDNFFELGGDSIISIQAVSRARQAGIRFTPKQLFQHQTVQGLASVASQGDEGGLQIDQGPVTGEALLLPIQQYFFDEDIPQRHHWNQALLLEPGHALDPVVLEAALQVLIAHHDALRLSFTPATDSRWTAVYRDVGSQQPILWRTTLQAGNPLEAYYSEAQGSLDLQRGPLIRAVLADVADGFQRLLLAIHHLVVDGVSWRILLEDLQSAYAQLAAGQSVELPAKTHSTKDWAQHLQTYATSTALQQELGYWQRQLESSNAGLPCDNPSGSLQRIHAAEAGTWLDRDYTQKLLQQAPAAYRTQVNDLLLTALARVIARWTGRDHVLVQLEGHGREELFETVDLTRTVGWFTSMYPVKLSPALAMDASIKQIKEQLRAIPNKGIGFGVLRYLGDDQVQAELAQLPMPRLTFNYLGQFDGSFGSDVSQPDAQRPRAFLAPVAESSGIEQSTSAPLGNWLTINGRVYGGELSLTWSYSQAMFSRATVESLARDYAQELRQLIDHCISSEAGGLTPSDLIGVDMDQQSLDCLLDEIL</sequence>
<dbReference type="NCBIfam" id="TIGR01720">
    <property type="entry name" value="NRPS-para261"/>
    <property type="match status" value="1"/>
</dbReference>
<organism evidence="6 7">
    <name type="scientific">Phytopseudomonas dryadis</name>
    <dbReference type="NCBI Taxonomy" id="2487520"/>
    <lineage>
        <taxon>Bacteria</taxon>
        <taxon>Pseudomonadati</taxon>
        <taxon>Pseudomonadota</taxon>
        <taxon>Gammaproteobacteria</taxon>
        <taxon>Pseudomonadales</taxon>
        <taxon>Pseudomonadaceae</taxon>
        <taxon>Phytopseudomonas</taxon>
    </lineage>
</organism>
<dbReference type="InterPro" id="IPR001242">
    <property type="entry name" value="Condensation_dom"/>
</dbReference>
<dbReference type="InterPro" id="IPR025110">
    <property type="entry name" value="AMP-bd_C"/>
</dbReference>
<dbReference type="PROSITE" id="PS00455">
    <property type="entry name" value="AMP_BINDING"/>
    <property type="match status" value="1"/>
</dbReference>
<dbReference type="Gene3D" id="3.30.559.10">
    <property type="entry name" value="Chloramphenicol acetyltransferase-like domain"/>
    <property type="match status" value="2"/>
</dbReference>
<evidence type="ECO:0000256" key="3">
    <source>
        <dbReference type="ARBA" id="ARBA00022450"/>
    </source>
</evidence>
<dbReference type="InterPro" id="IPR023213">
    <property type="entry name" value="CAT-like_dom_sf"/>
</dbReference>
<dbReference type="SUPFAM" id="SSF56801">
    <property type="entry name" value="Acetyl-CoA synthetase-like"/>
    <property type="match status" value="1"/>
</dbReference>
<dbReference type="InterPro" id="IPR036736">
    <property type="entry name" value="ACP-like_sf"/>
</dbReference>
<dbReference type="GO" id="GO:0043041">
    <property type="term" value="P:amino acid activation for nonribosomal peptide biosynthetic process"/>
    <property type="evidence" value="ECO:0007669"/>
    <property type="project" value="UniProtKB-ARBA"/>
</dbReference>
<dbReference type="FunFam" id="1.10.1200.10:FF:000005">
    <property type="entry name" value="Nonribosomal peptide synthetase 1"/>
    <property type="match status" value="1"/>
</dbReference>
<dbReference type="PROSITE" id="PS00012">
    <property type="entry name" value="PHOSPHOPANTETHEINE"/>
    <property type="match status" value="1"/>
</dbReference>
<dbReference type="Pfam" id="PF13193">
    <property type="entry name" value="AMP-binding_C"/>
    <property type="match status" value="1"/>
</dbReference>
<dbReference type="NCBIfam" id="TIGR01733">
    <property type="entry name" value="AA-adenyl-dom"/>
    <property type="match status" value="1"/>
</dbReference>
<comment type="caution">
    <text evidence="6">The sequence shown here is derived from an EMBL/GenBank/DDBJ whole genome shotgun (WGS) entry which is preliminary data.</text>
</comment>
<dbReference type="Gene3D" id="1.10.1200.10">
    <property type="entry name" value="ACP-like"/>
    <property type="match status" value="1"/>
</dbReference>
<dbReference type="OrthoDB" id="9757559at2"/>
<dbReference type="Proteomes" id="UP000293172">
    <property type="component" value="Unassembled WGS sequence"/>
</dbReference>
<dbReference type="SMART" id="SM00823">
    <property type="entry name" value="PKS_PP"/>
    <property type="match status" value="1"/>
</dbReference>
<dbReference type="FunFam" id="3.30.300.30:FF:000010">
    <property type="entry name" value="Enterobactin synthetase component F"/>
    <property type="match status" value="1"/>
</dbReference>
<gene>
    <name evidence="6" type="ORF">DNK44_19445</name>
</gene>
<dbReference type="InterPro" id="IPR020845">
    <property type="entry name" value="AMP-binding_CS"/>
</dbReference>
<evidence type="ECO:0000256" key="4">
    <source>
        <dbReference type="ARBA" id="ARBA00022553"/>
    </source>
</evidence>
<accession>A0A4Q9QVK1</accession>
<dbReference type="CDD" id="cd19534">
    <property type="entry name" value="E_NRPS"/>
    <property type="match status" value="1"/>
</dbReference>
<dbReference type="PANTHER" id="PTHR45398:SF1">
    <property type="entry name" value="ENZYME, PUTATIVE (JCVI)-RELATED"/>
    <property type="match status" value="1"/>
</dbReference>
<dbReference type="FunFam" id="3.40.50.12780:FF:000012">
    <property type="entry name" value="Non-ribosomal peptide synthetase"/>
    <property type="match status" value="1"/>
</dbReference>
<dbReference type="CDD" id="cd17643">
    <property type="entry name" value="A_NRPS_Cytc1-like"/>
    <property type="match status" value="1"/>
</dbReference>
<protein>
    <recommendedName>
        <fullName evidence="5">Carrier domain-containing protein</fullName>
    </recommendedName>
</protein>
<evidence type="ECO:0000256" key="1">
    <source>
        <dbReference type="ARBA" id="ARBA00001957"/>
    </source>
</evidence>
<evidence type="ECO:0000256" key="2">
    <source>
        <dbReference type="ARBA" id="ARBA00006432"/>
    </source>
</evidence>
<comment type="similarity">
    <text evidence="2">Belongs to the ATP-dependent AMP-binding enzyme family.</text>
</comment>
<dbReference type="InterPro" id="IPR010060">
    <property type="entry name" value="NRPS_synth"/>
</dbReference>
<dbReference type="FunFam" id="3.30.559.10:FF:000012">
    <property type="entry name" value="Non-ribosomal peptide synthetase"/>
    <property type="match status" value="1"/>
</dbReference>
<dbReference type="Pfam" id="PF00668">
    <property type="entry name" value="Condensation"/>
    <property type="match status" value="2"/>
</dbReference>
<dbReference type="Gene3D" id="3.40.50.980">
    <property type="match status" value="2"/>
</dbReference>
<dbReference type="InterPro" id="IPR045851">
    <property type="entry name" value="AMP-bd_C_sf"/>
</dbReference>
<dbReference type="InterPro" id="IPR010071">
    <property type="entry name" value="AA_adenyl_dom"/>
</dbReference>
<dbReference type="InterPro" id="IPR020806">
    <property type="entry name" value="PKS_PP-bd"/>
</dbReference>
<dbReference type="PANTHER" id="PTHR45398">
    <property type="match status" value="1"/>
</dbReference>
<dbReference type="Gene3D" id="2.30.38.10">
    <property type="entry name" value="Luciferase, Domain 3"/>
    <property type="match status" value="1"/>
</dbReference>
<evidence type="ECO:0000313" key="6">
    <source>
        <dbReference type="EMBL" id="TBU87903.1"/>
    </source>
</evidence>
<comment type="cofactor">
    <cofactor evidence="1">
        <name>pantetheine 4'-phosphate</name>
        <dbReference type="ChEBI" id="CHEBI:47942"/>
    </cofactor>
</comment>
<dbReference type="CDD" id="cd19531">
    <property type="entry name" value="LCL_NRPS-like"/>
    <property type="match status" value="1"/>
</dbReference>
<dbReference type="GO" id="GO:0003824">
    <property type="term" value="F:catalytic activity"/>
    <property type="evidence" value="ECO:0007669"/>
    <property type="project" value="InterPro"/>
</dbReference>
<evidence type="ECO:0000259" key="5">
    <source>
        <dbReference type="PROSITE" id="PS50075"/>
    </source>
</evidence>
<dbReference type="PROSITE" id="PS50075">
    <property type="entry name" value="CARRIER"/>
    <property type="match status" value="1"/>
</dbReference>
<dbReference type="GO" id="GO:0031177">
    <property type="term" value="F:phosphopantetheine binding"/>
    <property type="evidence" value="ECO:0007669"/>
    <property type="project" value="InterPro"/>
</dbReference>
<proteinExistence type="inferred from homology"/>
<name>A0A4Q9QVK1_9GAMM</name>
<dbReference type="Gene3D" id="3.30.300.30">
    <property type="match status" value="1"/>
</dbReference>
<keyword evidence="3" id="KW-0596">Phosphopantetheine</keyword>
<dbReference type="EMBL" id="QJUL01000034">
    <property type="protein sequence ID" value="TBU87903.1"/>
    <property type="molecule type" value="Genomic_DNA"/>
</dbReference>
<feature type="domain" description="Carrier" evidence="5">
    <location>
        <begin position="1003"/>
        <end position="1077"/>
    </location>
</feature>
<dbReference type="InterPro" id="IPR009081">
    <property type="entry name" value="PP-bd_ACP"/>
</dbReference>
<dbReference type="FunFam" id="3.40.50.980:FF:000001">
    <property type="entry name" value="Non-ribosomal peptide synthetase"/>
    <property type="match status" value="1"/>
</dbReference>
<dbReference type="InterPro" id="IPR006162">
    <property type="entry name" value="Ppantetheine_attach_site"/>
</dbReference>
<dbReference type="Gene3D" id="3.30.559.30">
    <property type="entry name" value="Nonribosomal peptide synthetase, condensation domain"/>
    <property type="match status" value="2"/>
</dbReference>
<dbReference type="FunFam" id="3.30.559.30:FF:000001">
    <property type="entry name" value="Non-ribosomal peptide synthetase"/>
    <property type="match status" value="1"/>
</dbReference>
<dbReference type="SUPFAM" id="SSF47336">
    <property type="entry name" value="ACP-like"/>
    <property type="match status" value="1"/>
</dbReference>
<dbReference type="InterPro" id="IPR000873">
    <property type="entry name" value="AMP-dep_synth/lig_dom"/>
</dbReference>
<keyword evidence="4" id="KW-0597">Phosphoprotein</keyword>
<dbReference type="Pfam" id="PF00501">
    <property type="entry name" value="AMP-binding"/>
    <property type="match status" value="1"/>
</dbReference>
<reference evidence="6 7" key="1">
    <citation type="submission" date="2018-06" db="EMBL/GenBank/DDBJ databases">
        <title>Three novel Pseudomonas species isolated from symptomatic oak.</title>
        <authorList>
            <person name="Bueno-Gonzalez V."/>
            <person name="Brady C."/>
        </authorList>
    </citation>
    <scope>NUCLEOTIDE SEQUENCE [LARGE SCALE GENOMIC DNA]</scope>
    <source>
        <strain evidence="6 7">P6B</strain>
    </source>
</reference>
<dbReference type="SUPFAM" id="SSF52777">
    <property type="entry name" value="CoA-dependent acyltransferases"/>
    <property type="match status" value="4"/>
</dbReference>
<evidence type="ECO:0000313" key="7">
    <source>
        <dbReference type="Proteomes" id="UP000293172"/>
    </source>
</evidence>
<dbReference type="GO" id="GO:0044550">
    <property type="term" value="P:secondary metabolite biosynthetic process"/>
    <property type="evidence" value="ECO:0007669"/>
    <property type="project" value="UniProtKB-ARBA"/>
</dbReference>